<feature type="compositionally biased region" description="Low complexity" evidence="6">
    <location>
        <begin position="328"/>
        <end position="344"/>
    </location>
</feature>
<dbReference type="CDD" id="cd08041">
    <property type="entry name" value="OBF_kDNA_ligase_like"/>
    <property type="match status" value="1"/>
</dbReference>
<dbReference type="AlphaFoldDB" id="A0A6A7GCJ1"/>
<protein>
    <submittedName>
        <fullName evidence="10">3-ketoacyl-CoA synthase 17</fullName>
    </submittedName>
</protein>
<feature type="compositionally biased region" description="Low complexity" evidence="6">
    <location>
        <begin position="292"/>
        <end position="307"/>
    </location>
</feature>
<evidence type="ECO:0000259" key="7">
    <source>
        <dbReference type="Pfam" id="PF01068"/>
    </source>
</evidence>
<dbReference type="GO" id="GO:0006260">
    <property type="term" value="P:DNA replication"/>
    <property type="evidence" value="ECO:0007669"/>
    <property type="project" value="UniProtKB-KW"/>
</dbReference>
<comment type="cofactor">
    <cofactor evidence="1">
        <name>a divalent metal cation</name>
        <dbReference type="ChEBI" id="CHEBI:60240"/>
    </cofactor>
</comment>
<evidence type="ECO:0000256" key="4">
    <source>
        <dbReference type="ARBA" id="ARBA00022763"/>
    </source>
</evidence>
<evidence type="ECO:0000256" key="3">
    <source>
        <dbReference type="ARBA" id="ARBA00022705"/>
    </source>
</evidence>
<organism evidence="10">
    <name type="scientific">Hirondellea gigas</name>
    <dbReference type="NCBI Taxonomy" id="1518452"/>
    <lineage>
        <taxon>Eukaryota</taxon>
        <taxon>Metazoa</taxon>
        <taxon>Ecdysozoa</taxon>
        <taxon>Arthropoda</taxon>
        <taxon>Crustacea</taxon>
        <taxon>Multicrustacea</taxon>
        <taxon>Malacostraca</taxon>
        <taxon>Eumalacostraca</taxon>
        <taxon>Peracarida</taxon>
        <taxon>Amphipoda</taxon>
        <taxon>Amphilochidea</taxon>
        <taxon>Lysianassida</taxon>
        <taxon>Lysianassidira</taxon>
        <taxon>Lysianassoidea</taxon>
        <taxon>Lysianassidae</taxon>
        <taxon>Hirondellea</taxon>
    </lineage>
</organism>
<evidence type="ECO:0000259" key="9">
    <source>
        <dbReference type="Pfam" id="PF14743"/>
    </source>
</evidence>
<name>A0A6A7GCJ1_9CRUS</name>
<feature type="domain" description="PBZ-type" evidence="8">
    <location>
        <begin position="377"/>
        <end position="401"/>
    </location>
</feature>
<dbReference type="InterPro" id="IPR012310">
    <property type="entry name" value="DNA_ligase_ATP-dep_cent"/>
</dbReference>
<dbReference type="NCBIfam" id="NF006592">
    <property type="entry name" value="PRK09125.1"/>
    <property type="match status" value="1"/>
</dbReference>
<dbReference type="Pfam" id="PF01068">
    <property type="entry name" value="DNA_ligase_A_M"/>
    <property type="match status" value="1"/>
</dbReference>
<dbReference type="SUPFAM" id="SSF50249">
    <property type="entry name" value="Nucleic acid-binding proteins"/>
    <property type="match status" value="1"/>
</dbReference>
<evidence type="ECO:0000256" key="2">
    <source>
        <dbReference type="ARBA" id="ARBA00022598"/>
    </source>
</evidence>
<dbReference type="InterPro" id="IPR050326">
    <property type="entry name" value="NAD_dep_DNA_ligaseB"/>
</dbReference>
<keyword evidence="4" id="KW-0227">DNA damage</keyword>
<dbReference type="Gene3D" id="2.40.50.140">
    <property type="entry name" value="Nucleic acid-binding proteins"/>
    <property type="match status" value="1"/>
</dbReference>
<dbReference type="InterPro" id="IPR012340">
    <property type="entry name" value="NA-bd_OB-fold"/>
</dbReference>
<dbReference type="EMBL" id="IACT01009198">
    <property type="protein sequence ID" value="LAC28309.1"/>
    <property type="molecule type" value="mRNA"/>
</dbReference>
<sequence>MASEAQSLLLAQTWKDSINPAKWIMSEKLDGVRAYWTGSTFYSRNGKQYFAPSWFTKDLPNCAMDGELWCGRGQFQKCVSVVRKVVPIDAEWKLITYFVFDCPKTSGRYEARMDVLKKEVTKAQASHLQFVGIEVCKGRQHLDEVLMEVMASGGEGIMLRKPGSSYEHKRSSTLLKVKMFHDEEARVVGHKPGKGRCANMMGGLECELPNKIAFTIGTGFDDHQRKNPPKIGAVVSFKYQEISNRGVPRFPVFLRRRGDVSWAEVIENTKTKTPFSQQPKIQSTLKRNKSLLFSSPSAPNSSSSSSSKATRPTPDESKTPLDVDPLADYSSDGDVIGSDSDAASPSKRRKINHQSRDDDSGCSVASFSSSDDDDDDRPLCRFGAQCYQRNPKHKKKYRHPQSQ</sequence>
<dbReference type="PANTHER" id="PTHR47810">
    <property type="entry name" value="DNA LIGASE"/>
    <property type="match status" value="1"/>
</dbReference>
<dbReference type="PROSITE" id="PS00333">
    <property type="entry name" value="DNA_LIGASE_A2"/>
    <property type="match status" value="1"/>
</dbReference>
<feature type="domain" description="ATP-dependent DNA ligase family profile" evidence="7">
    <location>
        <begin position="18"/>
        <end position="178"/>
    </location>
</feature>
<feature type="domain" description="DNA ligase OB-like" evidence="9">
    <location>
        <begin position="192"/>
        <end position="257"/>
    </location>
</feature>
<dbReference type="GO" id="GO:0003910">
    <property type="term" value="F:DNA ligase (ATP) activity"/>
    <property type="evidence" value="ECO:0007669"/>
    <property type="project" value="InterPro"/>
</dbReference>
<evidence type="ECO:0000256" key="5">
    <source>
        <dbReference type="ARBA" id="ARBA00023204"/>
    </source>
</evidence>
<reference evidence="10" key="1">
    <citation type="submission" date="2017-11" db="EMBL/GenBank/DDBJ databases">
        <title>The sensing device of the deep-sea amphipod.</title>
        <authorList>
            <person name="Kobayashi H."/>
            <person name="Nagahama T."/>
            <person name="Arai W."/>
            <person name="Sasagawa Y."/>
            <person name="Umeda M."/>
            <person name="Hayashi T."/>
            <person name="Nikaido I."/>
            <person name="Watanabe H."/>
            <person name="Oguri K."/>
            <person name="Kitazato H."/>
            <person name="Fujioka K."/>
            <person name="Kido Y."/>
            <person name="Takami H."/>
        </authorList>
    </citation>
    <scope>NUCLEOTIDE SEQUENCE</scope>
    <source>
        <tissue evidence="10">Whole body</tissue>
    </source>
</reference>
<dbReference type="CDD" id="cd07896">
    <property type="entry name" value="Adenylation_kDNA_ligase_like"/>
    <property type="match status" value="1"/>
</dbReference>
<keyword evidence="2" id="KW-0436">Ligase</keyword>
<keyword evidence="3" id="KW-0235">DNA replication</keyword>
<proteinExistence type="evidence at transcript level"/>
<dbReference type="SUPFAM" id="SSF56091">
    <property type="entry name" value="DNA ligase/mRNA capping enzyme, catalytic domain"/>
    <property type="match status" value="1"/>
</dbReference>
<dbReference type="GO" id="GO:0005524">
    <property type="term" value="F:ATP binding"/>
    <property type="evidence" value="ECO:0007669"/>
    <property type="project" value="InterPro"/>
</dbReference>
<feature type="region of interest" description="Disordered" evidence="6">
    <location>
        <begin position="292"/>
        <end position="380"/>
    </location>
</feature>
<dbReference type="GO" id="GO:0006281">
    <property type="term" value="P:DNA repair"/>
    <property type="evidence" value="ECO:0007669"/>
    <property type="project" value="UniProtKB-KW"/>
</dbReference>
<dbReference type="InterPro" id="IPR029319">
    <property type="entry name" value="DNA_ligase_OB"/>
</dbReference>
<dbReference type="PANTHER" id="PTHR47810:SF1">
    <property type="entry name" value="DNA LIGASE B"/>
    <property type="match status" value="1"/>
</dbReference>
<dbReference type="Pfam" id="PF10283">
    <property type="entry name" value="zf-CCHH"/>
    <property type="match status" value="1"/>
</dbReference>
<evidence type="ECO:0000259" key="8">
    <source>
        <dbReference type="Pfam" id="PF10283"/>
    </source>
</evidence>
<dbReference type="Gene3D" id="3.30.1490.70">
    <property type="match status" value="1"/>
</dbReference>
<evidence type="ECO:0000256" key="6">
    <source>
        <dbReference type="SAM" id="MobiDB-lite"/>
    </source>
</evidence>
<dbReference type="InterPro" id="IPR016059">
    <property type="entry name" value="DNA_ligase_ATP-dep_CS"/>
</dbReference>
<keyword evidence="5" id="KW-0234">DNA repair</keyword>
<evidence type="ECO:0000313" key="10">
    <source>
        <dbReference type="EMBL" id="LAC28309.1"/>
    </source>
</evidence>
<dbReference type="Pfam" id="PF14743">
    <property type="entry name" value="DNA_ligase_OB_2"/>
    <property type="match status" value="1"/>
</dbReference>
<accession>A0A6A7GCJ1</accession>
<dbReference type="Gene3D" id="3.30.470.30">
    <property type="entry name" value="DNA ligase/mRNA capping enzyme"/>
    <property type="match status" value="1"/>
</dbReference>
<evidence type="ECO:0000256" key="1">
    <source>
        <dbReference type="ARBA" id="ARBA00001968"/>
    </source>
</evidence>
<dbReference type="InterPro" id="IPR019406">
    <property type="entry name" value="APLF_PBZ"/>
</dbReference>
<dbReference type="GO" id="GO:0006310">
    <property type="term" value="P:DNA recombination"/>
    <property type="evidence" value="ECO:0007669"/>
    <property type="project" value="InterPro"/>
</dbReference>